<proteinExistence type="predicted"/>
<name>A0AAJ7BPK4_CEPCN</name>
<feature type="compositionally biased region" description="Polar residues" evidence="4">
    <location>
        <begin position="378"/>
        <end position="388"/>
    </location>
</feature>
<dbReference type="Proteomes" id="UP000694920">
    <property type="component" value="Unplaced"/>
</dbReference>
<dbReference type="SUPFAM" id="SSF57667">
    <property type="entry name" value="beta-beta-alpha zinc fingers"/>
    <property type="match status" value="1"/>
</dbReference>
<dbReference type="RefSeq" id="XP_015591121.1">
    <property type="nucleotide sequence ID" value="XM_015735635.2"/>
</dbReference>
<dbReference type="InterPro" id="IPR036236">
    <property type="entry name" value="Znf_C2H2_sf"/>
</dbReference>
<keyword evidence="2" id="KW-0863">Zinc-finger</keyword>
<dbReference type="GO" id="GO:0008270">
    <property type="term" value="F:zinc ion binding"/>
    <property type="evidence" value="ECO:0007669"/>
    <property type="project" value="UniProtKB-KW"/>
</dbReference>
<evidence type="ECO:0000259" key="5">
    <source>
        <dbReference type="PROSITE" id="PS51800"/>
    </source>
</evidence>
<dbReference type="GeneID" id="107265803"/>
<feature type="region of interest" description="Disordered" evidence="4">
    <location>
        <begin position="376"/>
        <end position="448"/>
    </location>
</feature>
<keyword evidence="6" id="KW-1185">Reference proteome</keyword>
<keyword evidence="3" id="KW-0862">Zinc</keyword>
<dbReference type="PROSITE" id="PS51800">
    <property type="entry name" value="ZF_CHHC_U11_48K"/>
    <property type="match status" value="2"/>
</dbReference>
<evidence type="ECO:0000256" key="2">
    <source>
        <dbReference type="ARBA" id="ARBA00022771"/>
    </source>
</evidence>
<evidence type="ECO:0000313" key="6">
    <source>
        <dbReference type="Proteomes" id="UP000694920"/>
    </source>
</evidence>
<dbReference type="InterPro" id="IPR022776">
    <property type="entry name" value="TRM13/UPF0224_CHHC_Znf_dom"/>
</dbReference>
<feature type="compositionally biased region" description="Low complexity" evidence="4">
    <location>
        <begin position="419"/>
        <end position="433"/>
    </location>
</feature>
<evidence type="ECO:0000313" key="8">
    <source>
        <dbReference type="RefSeq" id="XP_015591121.1"/>
    </source>
</evidence>
<feature type="compositionally biased region" description="Basic residues" evidence="4">
    <location>
        <begin position="439"/>
        <end position="448"/>
    </location>
</feature>
<gene>
    <name evidence="7 8" type="primary">LOC107265803</name>
</gene>
<organism evidence="6 8">
    <name type="scientific">Cephus cinctus</name>
    <name type="common">Wheat stem sawfly</name>
    <dbReference type="NCBI Taxonomy" id="211228"/>
    <lineage>
        <taxon>Eukaryota</taxon>
        <taxon>Metazoa</taxon>
        <taxon>Ecdysozoa</taxon>
        <taxon>Arthropoda</taxon>
        <taxon>Hexapoda</taxon>
        <taxon>Insecta</taxon>
        <taxon>Pterygota</taxon>
        <taxon>Neoptera</taxon>
        <taxon>Endopterygota</taxon>
        <taxon>Hymenoptera</taxon>
        <taxon>Cephoidea</taxon>
        <taxon>Cephidae</taxon>
        <taxon>Cephus</taxon>
    </lineage>
</organism>
<reference evidence="7 8" key="1">
    <citation type="submission" date="2025-04" db="UniProtKB">
        <authorList>
            <consortium name="RefSeq"/>
        </authorList>
    </citation>
    <scope>IDENTIFICATION</scope>
</reference>
<dbReference type="RefSeq" id="XP_015591120.1">
    <property type="nucleotide sequence ID" value="XM_015735634.2"/>
</dbReference>
<dbReference type="Pfam" id="PF05253">
    <property type="entry name" value="zf-U11-48K"/>
    <property type="match status" value="2"/>
</dbReference>
<sequence>MGESIQLETCPYDPSHRIRRYKMPMHLVKCEKNHRASGKVRCPYNAVHIVDPVEYQAHLSTCLDYAIELTKVYKVDTPQQLNVIPIEDVVNKDIVPTEEDWDKEPEAKPYDPLKHSENKLVYRRLSVASKSEKKAFMETEKRRWQALVNENKTPQSNNLQKNKRSGPIVQETRLPAKAEKLSVPRESIEDFRDDESVATSLTDYDMDLIVETIKSDMNIDSMKKLMLNEEVSIPGRIRQSDIAKSFQHLSIADAELVIADNESIASSNTLTDRQSNMSDLITISTYLAKKKAMFEEQINNISSITADPRIHKMLKDAAQAIPNVSDIFSNASQQDVSANGNGRLGTGLDEFFDSYFKTEHVEDNVEQKAFLNPFYDPQNHNSQSNNTCDAPRGFSYSQALSGRSTPAQSLQNNNVPNMNDINFSQNNANNDNSVMSIGRGKKSMSKLY</sequence>
<evidence type="ECO:0000256" key="3">
    <source>
        <dbReference type="ARBA" id="ARBA00022833"/>
    </source>
</evidence>
<feature type="compositionally biased region" description="Polar residues" evidence="4">
    <location>
        <begin position="151"/>
        <end position="160"/>
    </location>
</feature>
<feature type="domain" description="CHHC U11-48K-type" evidence="5">
    <location>
        <begin position="39"/>
        <end position="66"/>
    </location>
</feature>
<feature type="compositionally biased region" description="Polar residues" evidence="4">
    <location>
        <begin position="395"/>
        <end position="417"/>
    </location>
</feature>
<feature type="domain" description="CHHC U11-48K-type" evidence="5">
    <location>
        <begin position="7"/>
        <end position="34"/>
    </location>
</feature>
<dbReference type="KEGG" id="ccin:107265803"/>
<accession>A0AAJ7BPK4</accession>
<evidence type="ECO:0000256" key="1">
    <source>
        <dbReference type="ARBA" id="ARBA00022723"/>
    </source>
</evidence>
<protein>
    <submittedName>
        <fullName evidence="7 8">Uncharacterized protein LOC107265803</fullName>
    </submittedName>
</protein>
<evidence type="ECO:0000313" key="7">
    <source>
        <dbReference type="RefSeq" id="XP_015591120.1"/>
    </source>
</evidence>
<feature type="region of interest" description="Disordered" evidence="4">
    <location>
        <begin position="151"/>
        <end position="170"/>
    </location>
</feature>
<evidence type="ECO:0000256" key="4">
    <source>
        <dbReference type="SAM" id="MobiDB-lite"/>
    </source>
</evidence>
<dbReference type="AlphaFoldDB" id="A0AAJ7BPK4"/>
<keyword evidence="1" id="KW-0479">Metal-binding</keyword>